<organism evidence="2 3">
    <name type="scientific">Ectobacillus antri</name>
    <dbReference type="NCBI Taxonomy" id="2486280"/>
    <lineage>
        <taxon>Bacteria</taxon>
        <taxon>Bacillati</taxon>
        <taxon>Bacillota</taxon>
        <taxon>Bacilli</taxon>
        <taxon>Bacillales</taxon>
        <taxon>Bacillaceae</taxon>
        <taxon>Ectobacillus</taxon>
    </lineage>
</organism>
<protein>
    <submittedName>
        <fullName evidence="2">Cytochrome c oxidase subunit 2A</fullName>
    </submittedName>
</protein>
<evidence type="ECO:0000256" key="1">
    <source>
        <dbReference type="SAM" id="Phobius"/>
    </source>
</evidence>
<accession>A0ABT6H335</accession>
<keyword evidence="1" id="KW-0812">Transmembrane</keyword>
<evidence type="ECO:0000313" key="2">
    <source>
        <dbReference type="EMBL" id="MDG5752826.1"/>
    </source>
</evidence>
<reference evidence="2 3" key="1">
    <citation type="submission" date="2023-04" db="EMBL/GenBank/DDBJ databases">
        <title>Ectobacillus antri isolated from activated sludge.</title>
        <authorList>
            <person name="Yan P."/>
            <person name="Liu X."/>
        </authorList>
    </citation>
    <scope>NUCLEOTIDE SEQUENCE [LARGE SCALE GENOMIC DNA]</scope>
    <source>
        <strain evidence="2 3">C18H</strain>
    </source>
</reference>
<keyword evidence="1" id="KW-0472">Membrane</keyword>
<sequence length="48" mass="5512">MTKSGVPTRHTKVENQSTLKGTLFAVFLLGVFIIFTWFSVYAMFINRL</sequence>
<feature type="transmembrane region" description="Helical" evidence="1">
    <location>
        <begin position="21"/>
        <end position="44"/>
    </location>
</feature>
<name>A0ABT6H335_9BACI</name>
<dbReference type="Pfam" id="PF08113">
    <property type="entry name" value="CoxIIa"/>
    <property type="match status" value="1"/>
</dbReference>
<gene>
    <name evidence="2" type="ORF">P6P90_02265</name>
</gene>
<proteinExistence type="predicted"/>
<keyword evidence="1" id="KW-1133">Transmembrane helix</keyword>
<dbReference type="Proteomes" id="UP001218246">
    <property type="component" value="Unassembled WGS sequence"/>
</dbReference>
<keyword evidence="3" id="KW-1185">Reference proteome</keyword>
<dbReference type="InterPro" id="IPR012538">
    <property type="entry name" value="Cyt_c_oxidase_su2a"/>
</dbReference>
<dbReference type="EMBL" id="JARULN010000001">
    <property type="protein sequence ID" value="MDG5752826.1"/>
    <property type="molecule type" value="Genomic_DNA"/>
</dbReference>
<dbReference type="RefSeq" id="WP_124563928.1">
    <property type="nucleotide sequence ID" value="NZ_JARRRY010000001.1"/>
</dbReference>
<evidence type="ECO:0000313" key="3">
    <source>
        <dbReference type="Proteomes" id="UP001218246"/>
    </source>
</evidence>
<comment type="caution">
    <text evidence="2">The sequence shown here is derived from an EMBL/GenBank/DDBJ whole genome shotgun (WGS) entry which is preliminary data.</text>
</comment>